<dbReference type="RefSeq" id="WP_380188683.1">
    <property type="nucleotide sequence ID" value="NZ_JBHTBQ010000033.1"/>
</dbReference>
<dbReference type="Pfam" id="PF13844">
    <property type="entry name" value="Glyco_transf_41"/>
    <property type="match status" value="2"/>
</dbReference>
<comment type="pathway">
    <text evidence="1">Protein modification; protein glycosylation.</text>
</comment>
<evidence type="ECO:0000259" key="9">
    <source>
        <dbReference type="Pfam" id="PF13844"/>
    </source>
</evidence>
<dbReference type="PANTHER" id="PTHR44366:SF1">
    <property type="entry name" value="UDP-N-ACETYLGLUCOSAMINE--PEPTIDE N-ACETYLGLUCOSAMINYLTRANSFERASE 110 KDA SUBUNIT"/>
    <property type="match status" value="1"/>
</dbReference>
<name>A0ABW2QZM6_9NEIS</name>
<feature type="domain" description="O-GlcNAc transferase C-terminal" evidence="9">
    <location>
        <begin position="250"/>
        <end position="405"/>
    </location>
</feature>
<protein>
    <recommendedName>
        <fullName evidence="3">protein O-GlcNAc transferase</fullName>
        <ecNumber evidence="3">2.4.1.255</ecNumber>
    </recommendedName>
</protein>
<dbReference type="InterPro" id="IPR011990">
    <property type="entry name" value="TPR-like_helical_dom_sf"/>
</dbReference>
<dbReference type="Pfam" id="PF13181">
    <property type="entry name" value="TPR_8"/>
    <property type="match status" value="1"/>
</dbReference>
<dbReference type="SUPFAM" id="SSF53756">
    <property type="entry name" value="UDP-Glycosyltransferase/glycogen phosphorylase"/>
    <property type="match status" value="1"/>
</dbReference>
<dbReference type="SMART" id="SM00028">
    <property type="entry name" value="TPR"/>
    <property type="match status" value="4"/>
</dbReference>
<dbReference type="InterPro" id="IPR037919">
    <property type="entry name" value="OGT"/>
</dbReference>
<evidence type="ECO:0000313" key="10">
    <source>
        <dbReference type="EMBL" id="MFC7421107.1"/>
    </source>
</evidence>
<comment type="similarity">
    <text evidence="2">Belongs to the glycosyltransferase 41 family. O-GlcNAc transferase subfamily.</text>
</comment>
<evidence type="ECO:0000256" key="2">
    <source>
        <dbReference type="ARBA" id="ARBA00005386"/>
    </source>
</evidence>
<evidence type="ECO:0000256" key="5">
    <source>
        <dbReference type="ARBA" id="ARBA00022679"/>
    </source>
</evidence>
<dbReference type="InterPro" id="IPR029489">
    <property type="entry name" value="OGT/SEC/SPY_C"/>
</dbReference>
<dbReference type="Proteomes" id="UP001596473">
    <property type="component" value="Unassembled WGS sequence"/>
</dbReference>
<keyword evidence="7 8" id="KW-0802">TPR repeat</keyword>
<keyword evidence="4" id="KW-0328">Glycosyltransferase</keyword>
<dbReference type="Gene3D" id="1.25.40.10">
    <property type="entry name" value="Tetratricopeptide repeat domain"/>
    <property type="match status" value="2"/>
</dbReference>
<feature type="domain" description="O-GlcNAc transferase C-terminal" evidence="9">
    <location>
        <begin position="415"/>
        <end position="601"/>
    </location>
</feature>
<dbReference type="Gene3D" id="3.40.50.11380">
    <property type="match status" value="1"/>
</dbReference>
<evidence type="ECO:0000256" key="1">
    <source>
        <dbReference type="ARBA" id="ARBA00004922"/>
    </source>
</evidence>
<evidence type="ECO:0000256" key="7">
    <source>
        <dbReference type="ARBA" id="ARBA00022803"/>
    </source>
</evidence>
<comment type="caution">
    <text evidence="10">The sequence shown here is derived from an EMBL/GenBank/DDBJ whole genome shotgun (WGS) entry which is preliminary data.</text>
</comment>
<evidence type="ECO:0000256" key="8">
    <source>
        <dbReference type="PROSITE-ProRule" id="PRU00339"/>
    </source>
</evidence>
<feature type="repeat" description="TPR" evidence="8">
    <location>
        <begin position="139"/>
        <end position="172"/>
    </location>
</feature>
<dbReference type="Gene3D" id="3.40.50.2000">
    <property type="entry name" value="Glycogen Phosphorylase B"/>
    <property type="match status" value="1"/>
</dbReference>
<dbReference type="PROSITE" id="PS50005">
    <property type="entry name" value="TPR"/>
    <property type="match status" value="3"/>
</dbReference>
<dbReference type="Pfam" id="PF13432">
    <property type="entry name" value="TPR_16"/>
    <property type="match status" value="1"/>
</dbReference>
<keyword evidence="6" id="KW-0677">Repeat</keyword>
<keyword evidence="11" id="KW-1185">Reference proteome</keyword>
<evidence type="ECO:0000256" key="6">
    <source>
        <dbReference type="ARBA" id="ARBA00022737"/>
    </source>
</evidence>
<dbReference type="Pfam" id="PF14559">
    <property type="entry name" value="TPR_19"/>
    <property type="match status" value="1"/>
</dbReference>
<dbReference type="EMBL" id="JBHTBQ010000033">
    <property type="protein sequence ID" value="MFC7421107.1"/>
    <property type="molecule type" value="Genomic_DNA"/>
</dbReference>
<feature type="repeat" description="TPR" evidence="8">
    <location>
        <begin position="105"/>
        <end position="138"/>
    </location>
</feature>
<reference evidence="11" key="1">
    <citation type="journal article" date="2019" name="Int. J. Syst. Evol. Microbiol.">
        <title>The Global Catalogue of Microorganisms (GCM) 10K type strain sequencing project: providing services to taxonomists for standard genome sequencing and annotation.</title>
        <authorList>
            <consortium name="The Broad Institute Genomics Platform"/>
            <consortium name="The Broad Institute Genome Sequencing Center for Infectious Disease"/>
            <person name="Wu L."/>
            <person name="Ma J."/>
        </authorList>
    </citation>
    <scope>NUCLEOTIDE SEQUENCE [LARGE SCALE GENOMIC DNA]</scope>
    <source>
        <strain evidence="11">CCUG 62945</strain>
    </source>
</reference>
<dbReference type="EC" id="2.4.1.255" evidence="3"/>
<evidence type="ECO:0000256" key="3">
    <source>
        <dbReference type="ARBA" id="ARBA00011970"/>
    </source>
</evidence>
<organism evidence="10 11">
    <name type="scientific">Iodobacter arcticus</name>
    <dbReference type="NCBI Taxonomy" id="590593"/>
    <lineage>
        <taxon>Bacteria</taxon>
        <taxon>Pseudomonadati</taxon>
        <taxon>Pseudomonadota</taxon>
        <taxon>Betaproteobacteria</taxon>
        <taxon>Neisseriales</taxon>
        <taxon>Chitinibacteraceae</taxon>
        <taxon>Iodobacter</taxon>
    </lineage>
</organism>
<evidence type="ECO:0000313" key="11">
    <source>
        <dbReference type="Proteomes" id="UP001596473"/>
    </source>
</evidence>
<feature type="repeat" description="TPR" evidence="8">
    <location>
        <begin position="71"/>
        <end position="104"/>
    </location>
</feature>
<keyword evidence="5" id="KW-0808">Transferase</keyword>
<accession>A0ABW2QZM6</accession>
<dbReference type="InterPro" id="IPR019734">
    <property type="entry name" value="TPR_rpt"/>
</dbReference>
<dbReference type="SUPFAM" id="SSF48452">
    <property type="entry name" value="TPR-like"/>
    <property type="match status" value="1"/>
</dbReference>
<sequence>MPVADKLIHAIELQNQGEIAAAGKLFIEILDEDSNNAAALYSLGLIALNSGDQPLALQLSGRGIAAAPKFAPLRYLYGSVLQSMGNREDALKSFDLALEMQPDDVSVLLNSGVLLRSMYRHLEALERFQQILRINPDHVAALGNSGILLTEFKQSEQAIAIFERLIQLDPTYNYGLGLLFYERMHICDWTNFDVMTQRIVEGIRKGERTCKSLAFMSASDNAADHLLAAKIFADQYCPKNAKSLWQGERYRHKKIKLAYLSPDLREHPVGHLMAGVFEHHDQSRFETIAISLGIDDESRLRARMIKAFDQFIDVRDMGSEQVAQMLRNMEVDIIVDLGGYTSDTRSDILAFRPAPIQVNYLGYPGTMGADYIDYIIADRYIIPPEQQQYYTEKVVYLPDTYLPTDSSVQISDRTPTRSECGLPDRGIVFCSFSHDYKISPTVFDVWMRLLTQVPGSVLWLMSRGDASQRNLRKEAEARGVNPDRLVFASRVPLVEDHLARYRQADLFLDTHPYNAHTTAADALMAGLPVVTYMGNSFPSRVAGSVLNAMGVPELITDSLAAYEALALQLATEPARLAAFKARITANKASFALFDTERLCLNLESAYIAVWRTQELGAFNDELGLSIK</sequence>
<gene>
    <name evidence="10" type="ORF">ACFQNF_14675</name>
</gene>
<proteinExistence type="inferred from homology"/>
<dbReference type="PANTHER" id="PTHR44366">
    <property type="entry name" value="UDP-N-ACETYLGLUCOSAMINE--PEPTIDE N-ACETYLGLUCOSAMINYLTRANSFERASE 110 KDA SUBUNIT"/>
    <property type="match status" value="1"/>
</dbReference>
<evidence type="ECO:0000256" key="4">
    <source>
        <dbReference type="ARBA" id="ARBA00022676"/>
    </source>
</evidence>